<name>A0A813K9A5_POLGL</name>
<evidence type="ECO:0000256" key="2">
    <source>
        <dbReference type="SAM" id="SignalP"/>
    </source>
</evidence>
<organism evidence="3 4">
    <name type="scientific">Polarella glacialis</name>
    <name type="common">Dinoflagellate</name>
    <dbReference type="NCBI Taxonomy" id="89957"/>
    <lineage>
        <taxon>Eukaryota</taxon>
        <taxon>Sar</taxon>
        <taxon>Alveolata</taxon>
        <taxon>Dinophyceae</taxon>
        <taxon>Suessiales</taxon>
        <taxon>Suessiaceae</taxon>
        <taxon>Polarella</taxon>
    </lineage>
</organism>
<keyword evidence="2" id="KW-0732">Signal</keyword>
<feature type="compositionally biased region" description="Low complexity" evidence="1">
    <location>
        <begin position="500"/>
        <end position="509"/>
    </location>
</feature>
<feature type="signal peptide" evidence="2">
    <location>
        <begin position="1"/>
        <end position="20"/>
    </location>
</feature>
<dbReference type="Gene3D" id="2.160.20.10">
    <property type="entry name" value="Single-stranded right-handed beta-helix, Pectin lyase-like"/>
    <property type="match status" value="1"/>
</dbReference>
<dbReference type="PANTHER" id="PTHR33928:SF2">
    <property type="entry name" value="PECTATE LYASE SUPERFAMILY PROTEIN DOMAIN-CONTAINING PROTEIN-RELATED"/>
    <property type="match status" value="1"/>
</dbReference>
<evidence type="ECO:0000313" key="3">
    <source>
        <dbReference type="EMBL" id="CAE8696016.1"/>
    </source>
</evidence>
<dbReference type="InterPro" id="IPR039279">
    <property type="entry name" value="QRT3-like"/>
</dbReference>
<reference evidence="3" key="1">
    <citation type="submission" date="2021-02" db="EMBL/GenBank/DDBJ databases">
        <authorList>
            <person name="Dougan E. K."/>
            <person name="Rhodes N."/>
            <person name="Thang M."/>
            <person name="Chan C."/>
        </authorList>
    </citation>
    <scope>NUCLEOTIDE SEQUENCE</scope>
</reference>
<gene>
    <name evidence="3" type="ORF">PGLA2088_LOCUS29635</name>
</gene>
<evidence type="ECO:0000313" key="4">
    <source>
        <dbReference type="Proteomes" id="UP000626109"/>
    </source>
</evidence>
<dbReference type="AlphaFoldDB" id="A0A813K9A5"/>
<feature type="region of interest" description="Disordered" evidence="1">
    <location>
        <begin position="57"/>
        <end position="96"/>
    </location>
</feature>
<dbReference type="InterPro" id="IPR011050">
    <property type="entry name" value="Pectin_lyase_fold/virulence"/>
</dbReference>
<dbReference type="InterPro" id="IPR012334">
    <property type="entry name" value="Pectin_lyas_fold"/>
</dbReference>
<dbReference type="GO" id="GO:0004650">
    <property type="term" value="F:polygalacturonase activity"/>
    <property type="evidence" value="ECO:0007669"/>
    <property type="project" value="InterPro"/>
</dbReference>
<feature type="region of interest" description="Disordered" evidence="1">
    <location>
        <begin position="495"/>
        <end position="516"/>
    </location>
</feature>
<evidence type="ECO:0008006" key="5">
    <source>
        <dbReference type="Google" id="ProtNLM"/>
    </source>
</evidence>
<feature type="compositionally biased region" description="Low complexity" evidence="1">
    <location>
        <begin position="64"/>
        <end position="77"/>
    </location>
</feature>
<comment type="caution">
    <text evidence="3">The sequence shown here is derived from an EMBL/GenBank/DDBJ whole genome shotgun (WGS) entry which is preliminary data.</text>
</comment>
<proteinExistence type="predicted"/>
<dbReference type="Proteomes" id="UP000626109">
    <property type="component" value="Unassembled WGS sequence"/>
</dbReference>
<protein>
    <recommendedName>
        <fullName evidence="5">Pectate lyase superfamily protein domain-containing protein</fullName>
    </recommendedName>
</protein>
<accession>A0A813K9A5</accession>
<sequence length="516" mass="55395">MGLGTYWLAFGCFVFNLLAGAEVVATTATTTTTTTTIGRVYSHSAQRAEQLLRRAPAKLRHRAAASPTSAPRPAFRSGAHRKSPVDFGADPTGQQDSTAALHAAVQHCINQSVLSPNGVFPGIEDNWGPVRDAGGCTVDLEGGEYLISQPIVVPEYLANMGIGFGSLVADAKSFPPESFLLVVGTSGSCKFPQGSCNMDLNFPELFLDGSHVASGMQINNVMGTTIGPGGYFLNFSSYGVQINQGHEVMMDRCWLGETNFDFNYAKHGSPPKSTAIQINGNDHYILNTVVFSSLIGLEVNGAADYITGVHVWSPLNQALAFKDSMAFHVNGNQNRFNGCYIDGGRAVFEQSALSYNTWTNGFECCAAVDAPHGIFLRGDRIGPGLEIFSNIFAGGSIIHEPSSPGKLPTVVESRITDNSFSSAWQSSQATQSLTQVLAVSWNFDFCTELVFAQISRVSVSLQSEVGFPRHAVRPPQNCTVWIETDMPVTGTMTVHVDSSQPHPQAQPQHTGPVYTV</sequence>
<dbReference type="PANTHER" id="PTHR33928">
    <property type="entry name" value="POLYGALACTURONASE QRT3"/>
    <property type="match status" value="1"/>
</dbReference>
<feature type="chain" id="PRO_5032643729" description="Pectate lyase superfamily protein domain-containing protein" evidence="2">
    <location>
        <begin position="21"/>
        <end position="516"/>
    </location>
</feature>
<dbReference type="SUPFAM" id="SSF51126">
    <property type="entry name" value="Pectin lyase-like"/>
    <property type="match status" value="1"/>
</dbReference>
<evidence type="ECO:0000256" key="1">
    <source>
        <dbReference type="SAM" id="MobiDB-lite"/>
    </source>
</evidence>
<dbReference type="EMBL" id="CAJNNW010028419">
    <property type="protein sequence ID" value="CAE8696016.1"/>
    <property type="molecule type" value="Genomic_DNA"/>
</dbReference>